<keyword evidence="3" id="KW-0479">Metal-binding</keyword>
<dbReference type="KEGG" id="acib:ACBT_2129"/>
<evidence type="ECO:0000256" key="3">
    <source>
        <dbReference type="ARBA" id="ARBA00022723"/>
    </source>
</evidence>
<protein>
    <submittedName>
        <fullName evidence="7">Dioxygenase, 4,5-DOPA dioxygenase family</fullName>
    </submittedName>
</protein>
<dbReference type="OrthoDB" id="9790889at2"/>
<evidence type="ECO:0000313" key="7">
    <source>
        <dbReference type="EMBL" id="QKJ28014.1"/>
    </source>
</evidence>
<name>A0A7L5JS12_9BACT</name>
<dbReference type="InterPro" id="IPR004183">
    <property type="entry name" value="Xdiol_dOase_suB"/>
</dbReference>
<evidence type="ECO:0000256" key="4">
    <source>
        <dbReference type="ARBA" id="ARBA00022833"/>
    </source>
</evidence>
<dbReference type="PANTHER" id="PTHR30096">
    <property type="entry name" value="4,5-DOPA DIOXYGENASE EXTRADIOL-LIKE PROTEIN"/>
    <property type="match status" value="1"/>
</dbReference>
<dbReference type="Pfam" id="PF02900">
    <property type="entry name" value="LigB"/>
    <property type="match status" value="1"/>
</dbReference>
<feature type="domain" description="Extradiol ring-cleavage dioxygenase class III enzyme subunit B" evidence="6">
    <location>
        <begin position="6"/>
        <end position="238"/>
    </location>
</feature>
<dbReference type="RefSeq" id="WP_024774445.1">
    <property type="nucleotide sequence ID" value="NZ_CP054051.1"/>
</dbReference>
<keyword evidence="4" id="KW-0862">Zinc</keyword>
<evidence type="ECO:0000256" key="1">
    <source>
        <dbReference type="ARBA" id="ARBA00001947"/>
    </source>
</evidence>
<organism evidence="7 8">
    <name type="scientific">Aliarcobacter cibarius</name>
    <dbReference type="NCBI Taxonomy" id="255507"/>
    <lineage>
        <taxon>Bacteria</taxon>
        <taxon>Pseudomonadati</taxon>
        <taxon>Campylobacterota</taxon>
        <taxon>Epsilonproteobacteria</taxon>
        <taxon>Campylobacterales</taxon>
        <taxon>Arcobacteraceae</taxon>
        <taxon>Aliarcobacter</taxon>
    </lineage>
</organism>
<keyword evidence="7" id="KW-0223">Dioxygenase</keyword>
<evidence type="ECO:0000256" key="5">
    <source>
        <dbReference type="ARBA" id="ARBA00023002"/>
    </source>
</evidence>
<dbReference type="GO" id="GO:0008198">
    <property type="term" value="F:ferrous iron binding"/>
    <property type="evidence" value="ECO:0007669"/>
    <property type="project" value="InterPro"/>
</dbReference>
<dbReference type="PANTHER" id="PTHR30096:SF0">
    <property type="entry name" value="4,5-DOPA DIOXYGENASE EXTRADIOL-LIKE PROTEIN"/>
    <property type="match status" value="1"/>
</dbReference>
<dbReference type="GO" id="GO:0008270">
    <property type="term" value="F:zinc ion binding"/>
    <property type="evidence" value="ECO:0007669"/>
    <property type="project" value="InterPro"/>
</dbReference>
<comment type="cofactor">
    <cofactor evidence="1">
        <name>Zn(2+)</name>
        <dbReference type="ChEBI" id="CHEBI:29105"/>
    </cofactor>
</comment>
<dbReference type="SUPFAM" id="SSF53213">
    <property type="entry name" value="LigB-like"/>
    <property type="match status" value="1"/>
</dbReference>
<comment type="similarity">
    <text evidence="2">Belongs to the DODA-type extradiol aromatic ring-opening dioxygenase family.</text>
</comment>
<evidence type="ECO:0000313" key="8">
    <source>
        <dbReference type="Proteomes" id="UP000509513"/>
    </source>
</evidence>
<reference evidence="7 8" key="1">
    <citation type="submission" date="2020-05" db="EMBL/GenBank/DDBJ databases">
        <title>Complete genome sequencing of Campylobacter and Arcobacter type strains.</title>
        <authorList>
            <person name="Miller W.G."/>
            <person name="Yee E."/>
        </authorList>
    </citation>
    <scope>NUCLEOTIDE SEQUENCE [LARGE SCALE GENOMIC DNA]</scope>
    <source>
        <strain evidence="7 8">LMG 21996</strain>
    </source>
</reference>
<dbReference type="Gene3D" id="3.40.830.10">
    <property type="entry name" value="LigB-like"/>
    <property type="match status" value="1"/>
</dbReference>
<accession>A0A7L5JS12</accession>
<dbReference type="InterPro" id="IPR014436">
    <property type="entry name" value="Extradiol_dOase_DODA"/>
</dbReference>
<dbReference type="PIRSF" id="PIRSF006157">
    <property type="entry name" value="Doxgns_DODA"/>
    <property type="match status" value="1"/>
</dbReference>
<gene>
    <name evidence="7" type="ORF">ACBT_2129</name>
</gene>
<evidence type="ECO:0000259" key="6">
    <source>
        <dbReference type="Pfam" id="PF02900"/>
    </source>
</evidence>
<dbReference type="GO" id="GO:0016702">
    <property type="term" value="F:oxidoreductase activity, acting on single donors with incorporation of molecular oxygen, incorporation of two atoms of oxygen"/>
    <property type="evidence" value="ECO:0007669"/>
    <property type="project" value="UniProtKB-ARBA"/>
</dbReference>
<evidence type="ECO:0000256" key="2">
    <source>
        <dbReference type="ARBA" id="ARBA00007581"/>
    </source>
</evidence>
<sequence>MNPTLFISHGAPNLVLSNLKSKKSLENIGRNLKIPKYIIIFSAHYLTRDLKIINPKANELMYDFYGFEDALYRFKYDIKSNDELTTNLINNLKNENINISIDENRVSFDHGVWSVLSIMFPKLEIPVLQLSIPISYSPSELINLGEKLKTFKDEALIICSGSLTHNLGDASYGSKVKYYAKEFNDKLVEIINNGNNEELINISKNINFYKNHPSTEHFLPLYIAFGNALNKSGKSFNSEMLFSNISMESFIFDEDENIN</sequence>
<proteinExistence type="inferred from homology"/>
<dbReference type="CDD" id="cd07363">
    <property type="entry name" value="45_DOPA_Dioxygenase"/>
    <property type="match status" value="1"/>
</dbReference>
<keyword evidence="5" id="KW-0560">Oxidoreductase</keyword>
<dbReference type="EMBL" id="CP054051">
    <property type="protein sequence ID" value="QKJ28014.1"/>
    <property type="molecule type" value="Genomic_DNA"/>
</dbReference>
<dbReference type="AlphaFoldDB" id="A0A7L5JS12"/>
<dbReference type="Proteomes" id="UP000509513">
    <property type="component" value="Chromosome"/>
</dbReference>